<dbReference type="Gene3D" id="1.20.5.930">
    <property type="entry name" value="Bicelle-embedded integrin alpha(iib) transmembrane segment"/>
    <property type="match status" value="1"/>
</dbReference>
<accession>A0A922L9M8</accession>
<dbReference type="Pfam" id="PF08441">
    <property type="entry name" value="Integrin_A_Ig_1"/>
    <property type="match status" value="1"/>
</dbReference>
<evidence type="ECO:0000313" key="17">
    <source>
        <dbReference type="Proteomes" id="UP000790347"/>
    </source>
</evidence>
<evidence type="ECO:0000313" key="16">
    <source>
        <dbReference type="EMBL" id="KAH9518247.1"/>
    </source>
</evidence>
<dbReference type="InterPro" id="IPR013517">
    <property type="entry name" value="FG-GAP"/>
</dbReference>
<evidence type="ECO:0000256" key="13">
    <source>
        <dbReference type="RuleBase" id="RU003762"/>
    </source>
</evidence>
<dbReference type="GO" id="GO:0007157">
    <property type="term" value="P:heterophilic cell-cell adhesion via plasma membrane cell adhesion molecules"/>
    <property type="evidence" value="ECO:0007669"/>
    <property type="project" value="UniProtKB-ARBA"/>
</dbReference>
<comment type="similarity">
    <text evidence="2 13">Belongs to the integrin alpha chain family.</text>
</comment>
<reference evidence="16" key="1">
    <citation type="submission" date="2013-05" db="EMBL/GenBank/DDBJ databases">
        <authorList>
            <person name="Yim A.K.Y."/>
            <person name="Chan T.F."/>
            <person name="Ji K.M."/>
            <person name="Liu X.Y."/>
            <person name="Zhou J.W."/>
            <person name="Li R.Q."/>
            <person name="Yang K.Y."/>
            <person name="Li J."/>
            <person name="Li M."/>
            <person name="Law P.T.W."/>
            <person name="Wu Y.L."/>
            <person name="Cai Z.L."/>
            <person name="Qin H."/>
            <person name="Bao Y."/>
            <person name="Leung R.K.K."/>
            <person name="Ng P.K.S."/>
            <person name="Zou J."/>
            <person name="Zhong X.J."/>
            <person name="Ran P.X."/>
            <person name="Zhong N.S."/>
            <person name="Liu Z.G."/>
            <person name="Tsui S.K.W."/>
        </authorList>
    </citation>
    <scope>NUCLEOTIDE SEQUENCE</scope>
    <source>
        <strain evidence="16">Derf</strain>
        <tissue evidence="16">Whole organism</tissue>
    </source>
</reference>
<keyword evidence="11" id="KW-0325">Glycoprotein</keyword>
<comment type="subcellular location">
    <subcellularLocation>
        <location evidence="1 13">Membrane</location>
        <topology evidence="1 13">Single-pass type I membrane protein</topology>
    </subcellularLocation>
</comment>
<feature type="repeat" description="FG-GAP" evidence="12">
    <location>
        <begin position="282"/>
        <end position="346"/>
    </location>
</feature>
<dbReference type="Pfam" id="PF01839">
    <property type="entry name" value="FG-GAP"/>
    <property type="match status" value="2"/>
</dbReference>
<keyword evidence="4" id="KW-0732">Signal</keyword>
<evidence type="ECO:0000259" key="15">
    <source>
        <dbReference type="Pfam" id="PF20805"/>
    </source>
</evidence>
<keyword evidence="6 13" id="KW-0130">Cell adhesion</keyword>
<dbReference type="InterPro" id="IPR013649">
    <property type="entry name" value="Integrin_alpha_Ig-like_1"/>
</dbReference>
<dbReference type="EMBL" id="ASGP02000003">
    <property type="protein sequence ID" value="KAH9518247.1"/>
    <property type="molecule type" value="Genomic_DNA"/>
</dbReference>
<keyword evidence="8 13" id="KW-0401">Integrin</keyword>
<dbReference type="SUPFAM" id="SSF69318">
    <property type="entry name" value="Integrin alpha N-terminal domain"/>
    <property type="match status" value="1"/>
</dbReference>
<evidence type="ECO:0000256" key="6">
    <source>
        <dbReference type="ARBA" id="ARBA00022889"/>
    </source>
</evidence>
<dbReference type="PRINTS" id="PR01185">
    <property type="entry name" value="INTEGRINA"/>
</dbReference>
<name>A0A922L9M8_DERFA</name>
<dbReference type="GO" id="GO:0048513">
    <property type="term" value="P:animal organ development"/>
    <property type="evidence" value="ECO:0007669"/>
    <property type="project" value="UniProtKB-ARBA"/>
</dbReference>
<feature type="domain" description="Integrin alpha second immunoglobulin-like" evidence="15">
    <location>
        <begin position="637"/>
        <end position="769"/>
    </location>
</feature>
<dbReference type="GO" id="GO:0033627">
    <property type="term" value="P:cell adhesion mediated by integrin"/>
    <property type="evidence" value="ECO:0007669"/>
    <property type="project" value="TreeGrafter"/>
</dbReference>
<dbReference type="GO" id="GO:0005178">
    <property type="term" value="F:integrin binding"/>
    <property type="evidence" value="ECO:0007669"/>
    <property type="project" value="TreeGrafter"/>
</dbReference>
<dbReference type="Proteomes" id="UP000790347">
    <property type="component" value="Unassembled WGS sequence"/>
</dbReference>
<dbReference type="InterPro" id="IPR032695">
    <property type="entry name" value="Integrin_dom_sf"/>
</dbReference>
<evidence type="ECO:0000256" key="5">
    <source>
        <dbReference type="ARBA" id="ARBA00022737"/>
    </source>
</evidence>
<dbReference type="InterPro" id="IPR013519">
    <property type="entry name" value="Int_alpha_beta-p"/>
</dbReference>
<protein>
    <submittedName>
        <fullName evidence="16">Itga9p</fullName>
    </submittedName>
</protein>
<dbReference type="SUPFAM" id="SSF69179">
    <property type="entry name" value="Integrin domains"/>
    <property type="match status" value="2"/>
</dbReference>
<evidence type="ECO:0000259" key="14">
    <source>
        <dbReference type="Pfam" id="PF08441"/>
    </source>
</evidence>
<evidence type="ECO:0000256" key="4">
    <source>
        <dbReference type="ARBA" id="ARBA00022729"/>
    </source>
</evidence>
<organism evidence="16 17">
    <name type="scientific">Dermatophagoides farinae</name>
    <name type="common">American house dust mite</name>
    <dbReference type="NCBI Taxonomy" id="6954"/>
    <lineage>
        <taxon>Eukaryota</taxon>
        <taxon>Metazoa</taxon>
        <taxon>Ecdysozoa</taxon>
        <taxon>Arthropoda</taxon>
        <taxon>Chelicerata</taxon>
        <taxon>Arachnida</taxon>
        <taxon>Acari</taxon>
        <taxon>Acariformes</taxon>
        <taxon>Sarcoptiformes</taxon>
        <taxon>Astigmata</taxon>
        <taxon>Psoroptidia</taxon>
        <taxon>Analgoidea</taxon>
        <taxon>Pyroglyphidae</taxon>
        <taxon>Dermatophagoidinae</taxon>
        <taxon>Dermatophagoides</taxon>
    </lineage>
</organism>
<evidence type="ECO:0000256" key="11">
    <source>
        <dbReference type="ARBA" id="ARBA00023180"/>
    </source>
</evidence>
<dbReference type="GO" id="GO:0008305">
    <property type="term" value="C:integrin complex"/>
    <property type="evidence" value="ECO:0007669"/>
    <property type="project" value="InterPro"/>
</dbReference>
<dbReference type="AlphaFoldDB" id="A0A922L9M8"/>
<dbReference type="Pfam" id="PF20805">
    <property type="entry name" value="Integrin_A_Ig_2"/>
    <property type="match status" value="1"/>
</dbReference>
<evidence type="ECO:0000256" key="9">
    <source>
        <dbReference type="ARBA" id="ARBA00023136"/>
    </source>
</evidence>
<dbReference type="Gene3D" id="2.60.40.1460">
    <property type="entry name" value="Integrin domains. Chain A, domain 2"/>
    <property type="match status" value="1"/>
</dbReference>
<dbReference type="Gene3D" id="2.130.10.130">
    <property type="entry name" value="Integrin alpha, N-terminal"/>
    <property type="match status" value="1"/>
</dbReference>
<dbReference type="InterPro" id="IPR028994">
    <property type="entry name" value="Integrin_alpha_N"/>
</dbReference>
<keyword evidence="9 13" id="KW-0472">Membrane</keyword>
<evidence type="ECO:0000256" key="8">
    <source>
        <dbReference type="ARBA" id="ARBA00023037"/>
    </source>
</evidence>
<dbReference type="InterPro" id="IPR048285">
    <property type="entry name" value="Integrin_alpha_Ig-like_2"/>
</dbReference>
<evidence type="ECO:0000256" key="1">
    <source>
        <dbReference type="ARBA" id="ARBA00004479"/>
    </source>
</evidence>
<feature type="repeat" description="FG-GAP" evidence="12">
    <location>
        <begin position="347"/>
        <end position="405"/>
    </location>
</feature>
<keyword evidence="7 13" id="KW-1133">Transmembrane helix</keyword>
<evidence type="ECO:0000256" key="2">
    <source>
        <dbReference type="ARBA" id="ARBA00008054"/>
    </source>
</evidence>
<dbReference type="PROSITE" id="PS51470">
    <property type="entry name" value="FG_GAP"/>
    <property type="match status" value="2"/>
</dbReference>
<dbReference type="GO" id="GO:0007160">
    <property type="term" value="P:cell-matrix adhesion"/>
    <property type="evidence" value="ECO:0007669"/>
    <property type="project" value="TreeGrafter"/>
</dbReference>
<evidence type="ECO:0000256" key="12">
    <source>
        <dbReference type="PROSITE-ProRule" id="PRU00803"/>
    </source>
</evidence>
<keyword evidence="5" id="KW-0677">Repeat</keyword>
<dbReference type="PANTHER" id="PTHR23220">
    <property type="entry name" value="INTEGRIN ALPHA"/>
    <property type="match status" value="1"/>
</dbReference>
<sequence length="1030" mass="118750">MTQNIDTKFPIVFERPQSRTSSSSSLFGHSVLMHSSDQYGRMVIIGAPNATVNQWNNYNNTGIIYHCDWSNTTTSCVMIDLVNQMSFYEDNLFTNKMHLGWNLVSRSKTNEFLTCAFSWTYRTLARNRQNRLETWMVPNGACFLIPDYFKDDDYPRRTPKLILPMDKNRPFKESGDYLYAYAMAGFSATISANQDRIYLGAPGFDDWRGAFAKINLNNFPDAMKIDSNQVELDLLEPYERDSYLGYSITSGNYFRGNQEIVALGIPRKNLTGSVVLFTNLPNLRKVILNGHQLCEYFGHSLLTIDANQDGFDDLLVAAPMYSSWQNNLYDEGRVFFYQSNRVQGFKEPKILSGDPKPMARFGTAMANLGDINMDGFPDIVIGAPYEDDYQGSVYIYRGSPQGILEKYFQKISSAKHLSSLNLNGFGYSFSSNVDIDDNEYNDLLVGSYLSEKAILLRTRPIISIQASIQLNNDYVDLQQPCEYVEETDQIPKYGASCVRIKFCFDITSKFEVHSIDSVLKCSLRLDPIFNRAFILLSIADQSEYISKNRIEQSFTLIPPQTKYCSDYYIVYFKSFDKIDNLFDSVVFQLNYSLESAVNKHSPLNEQIFHVPVLENEKISNISTELYFKMCNKTARDCVSNFRLEPSFIFDDNVTRNFANNSQQQFLEGEYQYIRLFTKVINIGEPAFHTQLIIQTNANISLKKMDKKCSEAKSFTSITATNRTYLCQLESPLIQDDSVFITFKSFEAKDIEQVWFKLNINASNQKHPASTLDYHISFRIIKKADFDIQILSPDFNKTYLKYANFDKNTILLTSSLSLERLGPSNIESIEMDFIYTESYNENKLIYDLDIDKTTAISIQLECDQPVIISTNGSNKPVFNHTTKLMHWNCVNNRIICNMIRCRLGSWSRTLSKIYVTMTGRMDIGKINEKFEHFPLSYITIDIDLKAKINDKYIKIESDDMNESKTRQIRFNLERIVPKSTEKYYLWILSAIMIGFILLTLILVFLVTCGFFRRKRAPTETARRIDSRKMNE</sequence>
<feature type="domain" description="Integrin alpha first immunoglubulin-like" evidence="14">
    <location>
        <begin position="458"/>
        <end position="627"/>
    </location>
</feature>
<comment type="caution">
    <text evidence="16">The sequence shown here is derived from an EMBL/GenBank/DDBJ whole genome shotgun (WGS) entry which is preliminary data.</text>
</comment>
<dbReference type="GO" id="GO:0009897">
    <property type="term" value="C:external side of plasma membrane"/>
    <property type="evidence" value="ECO:0007669"/>
    <property type="project" value="TreeGrafter"/>
</dbReference>
<evidence type="ECO:0000256" key="3">
    <source>
        <dbReference type="ARBA" id="ARBA00022692"/>
    </source>
</evidence>
<keyword evidence="3 13" id="KW-0812">Transmembrane</keyword>
<gene>
    <name evidence="16" type="primary">ITGA9_1</name>
    <name evidence="16" type="ORF">DERF_008838</name>
</gene>
<dbReference type="PANTHER" id="PTHR23220:SF83">
    <property type="entry name" value="INTEGRIN ALPHA-PS3-RELATED"/>
    <property type="match status" value="1"/>
</dbReference>
<feature type="transmembrane region" description="Helical" evidence="13">
    <location>
        <begin position="982"/>
        <end position="1005"/>
    </location>
</feature>
<keyword evidence="10 13" id="KW-0675">Receptor</keyword>
<reference evidence="16" key="2">
    <citation type="journal article" date="2022" name="Res Sq">
        <title>Comparative Genomics Reveals Insights into the Divergent Evolution of Astigmatic Mites and Household Pest Adaptations.</title>
        <authorList>
            <person name="Xiong Q."/>
            <person name="Wan A.T.-Y."/>
            <person name="Liu X.-Y."/>
            <person name="Fung C.S.-H."/>
            <person name="Xiao X."/>
            <person name="Malainual N."/>
            <person name="Hou J."/>
            <person name="Wang L."/>
            <person name="Wang M."/>
            <person name="Yang K."/>
            <person name="Cui Y."/>
            <person name="Leung E."/>
            <person name="Nong W."/>
            <person name="Shin S.-K."/>
            <person name="Au S."/>
            <person name="Jeong K.Y."/>
            <person name="Chew F.T."/>
            <person name="Hui J."/>
            <person name="Leung T.F."/>
            <person name="Tungtrongchitr A."/>
            <person name="Zhong N."/>
            <person name="Liu Z."/>
            <person name="Tsui S."/>
        </authorList>
    </citation>
    <scope>NUCLEOTIDE SEQUENCE</scope>
    <source>
        <strain evidence="16">Derf</strain>
        <tissue evidence="16">Whole organism</tissue>
    </source>
</reference>
<evidence type="ECO:0000256" key="7">
    <source>
        <dbReference type="ARBA" id="ARBA00022989"/>
    </source>
</evidence>
<dbReference type="SMART" id="SM00191">
    <property type="entry name" value="Int_alpha"/>
    <property type="match status" value="5"/>
</dbReference>
<keyword evidence="17" id="KW-1185">Reference proteome</keyword>
<dbReference type="GO" id="GO:0007229">
    <property type="term" value="P:integrin-mediated signaling pathway"/>
    <property type="evidence" value="ECO:0007669"/>
    <property type="project" value="UniProtKB-KW"/>
</dbReference>
<dbReference type="Gene3D" id="2.60.40.1510">
    <property type="entry name" value="ntegrin, alpha v. Chain A, domain 3"/>
    <property type="match status" value="1"/>
</dbReference>
<evidence type="ECO:0000256" key="10">
    <source>
        <dbReference type="ARBA" id="ARBA00023170"/>
    </source>
</evidence>
<dbReference type="InterPro" id="IPR000413">
    <property type="entry name" value="Integrin_alpha"/>
</dbReference>
<proteinExistence type="inferred from homology"/>